<comment type="similarity">
    <text evidence="2">Belongs to the NAD(P)-dependent epimerase/dehydratase family. Dihydroflavonol-4-reductase subfamily.</text>
</comment>
<dbReference type="PANTHER" id="PTHR10366">
    <property type="entry name" value="NAD DEPENDENT EPIMERASE/DEHYDRATASE"/>
    <property type="match status" value="1"/>
</dbReference>
<dbReference type="PANTHER" id="PTHR10366:SF564">
    <property type="entry name" value="STEROL-4-ALPHA-CARBOXYLATE 3-DEHYDROGENASE, DECARBOXYLATING"/>
    <property type="match status" value="1"/>
</dbReference>
<dbReference type="SUPFAM" id="SSF51735">
    <property type="entry name" value="NAD(P)-binding Rossmann-fold domains"/>
    <property type="match status" value="1"/>
</dbReference>
<dbReference type="EMBL" id="JAUEPR010000011">
    <property type="protein sequence ID" value="KAK0479745.1"/>
    <property type="molecule type" value="Genomic_DNA"/>
</dbReference>
<comment type="caution">
    <text evidence="5">The sequence shown here is derived from an EMBL/GenBank/DDBJ whole genome shotgun (WGS) entry which is preliminary data.</text>
</comment>
<evidence type="ECO:0000313" key="5">
    <source>
        <dbReference type="EMBL" id="KAK0479745.1"/>
    </source>
</evidence>
<dbReference type="InterPro" id="IPR050425">
    <property type="entry name" value="NAD(P)_dehydrat-like"/>
</dbReference>
<feature type="region of interest" description="Disordered" evidence="3">
    <location>
        <begin position="1"/>
        <end position="38"/>
    </location>
</feature>
<reference evidence="5" key="1">
    <citation type="submission" date="2023-06" db="EMBL/GenBank/DDBJ databases">
        <authorList>
            <consortium name="Lawrence Berkeley National Laboratory"/>
            <person name="Ahrendt S."/>
            <person name="Sahu N."/>
            <person name="Indic B."/>
            <person name="Wong-Bajracharya J."/>
            <person name="Merenyi Z."/>
            <person name="Ke H.-M."/>
            <person name="Monk M."/>
            <person name="Kocsube S."/>
            <person name="Drula E."/>
            <person name="Lipzen A."/>
            <person name="Balint B."/>
            <person name="Henrissat B."/>
            <person name="Andreopoulos B."/>
            <person name="Martin F.M."/>
            <person name="Harder C.B."/>
            <person name="Rigling D."/>
            <person name="Ford K.L."/>
            <person name="Foster G.D."/>
            <person name="Pangilinan J."/>
            <person name="Papanicolaou A."/>
            <person name="Barry K."/>
            <person name="LaButti K."/>
            <person name="Viragh M."/>
            <person name="Koriabine M."/>
            <person name="Yan M."/>
            <person name="Riley R."/>
            <person name="Champramary S."/>
            <person name="Plett K.L."/>
            <person name="Tsai I.J."/>
            <person name="Slot J."/>
            <person name="Sipos G."/>
            <person name="Plett J."/>
            <person name="Nagy L.G."/>
            <person name="Grigoriev I.V."/>
        </authorList>
    </citation>
    <scope>NUCLEOTIDE SEQUENCE</scope>
    <source>
        <strain evidence="5">ICMP 16352</strain>
    </source>
</reference>
<dbReference type="AlphaFoldDB" id="A0AA39UI34"/>
<keyword evidence="1" id="KW-0560">Oxidoreductase</keyword>
<dbReference type="Proteomes" id="UP001175227">
    <property type="component" value="Unassembled WGS sequence"/>
</dbReference>
<gene>
    <name evidence="5" type="ORF">IW261DRAFT_1625393</name>
</gene>
<protein>
    <recommendedName>
        <fullName evidence="4">NAD-dependent epimerase/dehydratase domain-containing protein</fullName>
    </recommendedName>
</protein>
<sequence>MSTPTKPLSIRGRSIQPQDSSSGASGSLTGASMPMGTPDMRALRAHVGGNGQATLAGIAAHGDVRGHRHPQKTEAPGREDQGAAIFVTGGMGFIGFHILTQLLDKGYSVRVAARGPKVDILKKALSVNYSKNFEVVEVADVTAGDLRVDGIIHSAAPLPGRVDPEMAFKISIEGSLHIIREAIKAKVPRVVATSSIVTYPFPIGPFGVDDWNPITKEEAIVSGSPFHVYVAAAQQRGRPGLVILVYTPSPRGH</sequence>
<evidence type="ECO:0000256" key="2">
    <source>
        <dbReference type="ARBA" id="ARBA00023445"/>
    </source>
</evidence>
<evidence type="ECO:0000259" key="4">
    <source>
        <dbReference type="Pfam" id="PF01370"/>
    </source>
</evidence>
<name>A0AA39UI34_9AGAR</name>
<evidence type="ECO:0000256" key="3">
    <source>
        <dbReference type="SAM" id="MobiDB-lite"/>
    </source>
</evidence>
<keyword evidence="6" id="KW-1185">Reference proteome</keyword>
<accession>A0AA39UI34</accession>
<feature type="compositionally biased region" description="Low complexity" evidence="3">
    <location>
        <begin position="20"/>
        <end position="32"/>
    </location>
</feature>
<dbReference type="InterPro" id="IPR036291">
    <property type="entry name" value="NAD(P)-bd_dom_sf"/>
</dbReference>
<evidence type="ECO:0000313" key="6">
    <source>
        <dbReference type="Proteomes" id="UP001175227"/>
    </source>
</evidence>
<proteinExistence type="inferred from homology"/>
<organism evidence="5 6">
    <name type="scientific">Armillaria novae-zelandiae</name>
    <dbReference type="NCBI Taxonomy" id="153914"/>
    <lineage>
        <taxon>Eukaryota</taxon>
        <taxon>Fungi</taxon>
        <taxon>Dikarya</taxon>
        <taxon>Basidiomycota</taxon>
        <taxon>Agaricomycotina</taxon>
        <taxon>Agaricomycetes</taxon>
        <taxon>Agaricomycetidae</taxon>
        <taxon>Agaricales</taxon>
        <taxon>Marasmiineae</taxon>
        <taxon>Physalacriaceae</taxon>
        <taxon>Armillaria</taxon>
    </lineage>
</organism>
<dbReference type="GO" id="GO:0016616">
    <property type="term" value="F:oxidoreductase activity, acting on the CH-OH group of donors, NAD or NADP as acceptor"/>
    <property type="evidence" value="ECO:0007669"/>
    <property type="project" value="TreeGrafter"/>
</dbReference>
<dbReference type="InterPro" id="IPR001509">
    <property type="entry name" value="Epimerase_deHydtase"/>
</dbReference>
<evidence type="ECO:0000256" key="1">
    <source>
        <dbReference type="ARBA" id="ARBA00023002"/>
    </source>
</evidence>
<feature type="domain" description="NAD-dependent epimerase/dehydratase" evidence="4">
    <location>
        <begin position="85"/>
        <end position="200"/>
    </location>
</feature>
<dbReference type="Pfam" id="PF01370">
    <property type="entry name" value="Epimerase"/>
    <property type="match status" value="1"/>
</dbReference>
<dbReference type="Gene3D" id="3.40.50.720">
    <property type="entry name" value="NAD(P)-binding Rossmann-like Domain"/>
    <property type="match status" value="1"/>
</dbReference>